<evidence type="ECO:0000313" key="10">
    <source>
        <dbReference type="Proteomes" id="UP000253769"/>
    </source>
</evidence>
<dbReference type="GO" id="GO:0005886">
    <property type="term" value="C:plasma membrane"/>
    <property type="evidence" value="ECO:0007669"/>
    <property type="project" value="UniProtKB-SubCell"/>
</dbReference>
<dbReference type="OrthoDB" id="9150865at2"/>
<dbReference type="Pfam" id="PF02472">
    <property type="entry name" value="ExbD"/>
    <property type="match status" value="1"/>
</dbReference>
<dbReference type="InterPro" id="IPR003400">
    <property type="entry name" value="ExbD"/>
</dbReference>
<dbReference type="GO" id="GO:0022857">
    <property type="term" value="F:transmembrane transporter activity"/>
    <property type="evidence" value="ECO:0007669"/>
    <property type="project" value="InterPro"/>
</dbReference>
<keyword evidence="7" id="KW-0653">Protein transport</keyword>
<feature type="transmembrane region" description="Helical" evidence="8">
    <location>
        <begin position="21"/>
        <end position="45"/>
    </location>
</feature>
<gene>
    <name evidence="9" type="ORF">DV711_10330</name>
</gene>
<keyword evidence="7" id="KW-0813">Transport</keyword>
<keyword evidence="3" id="KW-1003">Cell membrane</keyword>
<dbReference type="GO" id="GO:0015031">
    <property type="term" value="P:protein transport"/>
    <property type="evidence" value="ECO:0007669"/>
    <property type="project" value="UniProtKB-KW"/>
</dbReference>
<sequence length="171" mass="19281">MMRRYRQARTRRETPTVDVTAFLSLLVILIPFLLISAVFSGITILELQTPTEGREVSPASDPLQLQVVVRSGTLVVDYQGRQRPLIVKRTEDGEDWRELAEVAADLKQRFPASTEATLLFEPQVPYDVLVQVMDAVRIRQYRDADELIREPMFPNLALGEVAADKSGGRAK</sequence>
<keyword evidence="10" id="KW-1185">Reference proteome</keyword>
<protein>
    <submittedName>
        <fullName evidence="9">Biopolymer transporter ExbD</fullName>
    </submittedName>
</protein>
<evidence type="ECO:0000313" key="9">
    <source>
        <dbReference type="EMBL" id="RDE22941.1"/>
    </source>
</evidence>
<evidence type="ECO:0000256" key="8">
    <source>
        <dbReference type="SAM" id="Phobius"/>
    </source>
</evidence>
<keyword evidence="4 7" id="KW-0812">Transmembrane</keyword>
<comment type="caution">
    <text evidence="9">The sequence shown here is derived from an EMBL/GenBank/DDBJ whole genome shotgun (WGS) entry which is preliminary data.</text>
</comment>
<evidence type="ECO:0000256" key="7">
    <source>
        <dbReference type="RuleBase" id="RU003879"/>
    </source>
</evidence>
<dbReference type="Proteomes" id="UP000253769">
    <property type="component" value="Unassembled WGS sequence"/>
</dbReference>
<evidence type="ECO:0000256" key="4">
    <source>
        <dbReference type="ARBA" id="ARBA00022692"/>
    </source>
</evidence>
<comment type="subcellular location">
    <subcellularLocation>
        <location evidence="1">Cell membrane</location>
        <topology evidence="1">Single-pass membrane protein</topology>
    </subcellularLocation>
    <subcellularLocation>
        <location evidence="7">Cell membrane</location>
        <topology evidence="7">Single-pass type II membrane protein</topology>
    </subcellularLocation>
</comment>
<dbReference type="EMBL" id="QQOH01000002">
    <property type="protein sequence ID" value="RDE22941.1"/>
    <property type="molecule type" value="Genomic_DNA"/>
</dbReference>
<proteinExistence type="inferred from homology"/>
<evidence type="ECO:0000256" key="5">
    <source>
        <dbReference type="ARBA" id="ARBA00022989"/>
    </source>
</evidence>
<comment type="similarity">
    <text evidence="2 7">Belongs to the ExbD/TolR family.</text>
</comment>
<keyword evidence="5 8" id="KW-1133">Transmembrane helix</keyword>
<evidence type="ECO:0000256" key="6">
    <source>
        <dbReference type="ARBA" id="ARBA00023136"/>
    </source>
</evidence>
<evidence type="ECO:0000256" key="2">
    <source>
        <dbReference type="ARBA" id="ARBA00005811"/>
    </source>
</evidence>
<keyword evidence="6 8" id="KW-0472">Membrane</keyword>
<accession>A0A369WN66</accession>
<evidence type="ECO:0000256" key="3">
    <source>
        <dbReference type="ARBA" id="ARBA00022475"/>
    </source>
</evidence>
<reference evidence="9 10" key="1">
    <citation type="submission" date="2018-07" db="EMBL/GenBank/DDBJ databases">
        <title>Motiliproteus coralliicola sp. nov., a bacterium isolated from Coral.</title>
        <authorList>
            <person name="Wang G."/>
        </authorList>
    </citation>
    <scope>NUCLEOTIDE SEQUENCE [LARGE SCALE GENOMIC DNA]</scope>
    <source>
        <strain evidence="9 10">C34</strain>
    </source>
</reference>
<dbReference type="AlphaFoldDB" id="A0A369WN66"/>
<organism evidence="9 10">
    <name type="scientific">Motiliproteus coralliicola</name>
    <dbReference type="NCBI Taxonomy" id="2283196"/>
    <lineage>
        <taxon>Bacteria</taxon>
        <taxon>Pseudomonadati</taxon>
        <taxon>Pseudomonadota</taxon>
        <taxon>Gammaproteobacteria</taxon>
        <taxon>Oceanospirillales</taxon>
        <taxon>Oceanospirillaceae</taxon>
        <taxon>Motiliproteus</taxon>
    </lineage>
</organism>
<name>A0A369WN66_9GAMM</name>
<evidence type="ECO:0000256" key="1">
    <source>
        <dbReference type="ARBA" id="ARBA00004162"/>
    </source>
</evidence>